<dbReference type="AlphaFoldDB" id="A0A510DS89"/>
<reference evidence="5" key="1">
    <citation type="submission" date="2018-09" db="EMBL/GenBank/DDBJ databases">
        <title>Complete Genome Sequencing of Sulfolobus sp. JCM 16834.</title>
        <authorList>
            <person name="Kato S."/>
            <person name="Itoh T."/>
            <person name="Ohkuma M."/>
        </authorList>
    </citation>
    <scope>NUCLEOTIDE SEQUENCE [LARGE SCALE GENOMIC DNA]</scope>
    <source>
        <strain evidence="5">IC-007</strain>
    </source>
</reference>
<gene>
    <name evidence="2" type="ORF">IC006_0333</name>
    <name evidence="3" type="ORF">IC007_0317</name>
</gene>
<dbReference type="RefSeq" id="WP_149528249.1">
    <property type="nucleotide sequence ID" value="NZ_AP018929.1"/>
</dbReference>
<evidence type="ECO:0000313" key="2">
    <source>
        <dbReference type="EMBL" id="BBG23049.1"/>
    </source>
</evidence>
<evidence type="ECO:0000313" key="4">
    <source>
        <dbReference type="Proteomes" id="UP000322983"/>
    </source>
</evidence>
<feature type="transmembrane region" description="Helical" evidence="1">
    <location>
        <begin position="94"/>
        <end position="114"/>
    </location>
</feature>
<organism evidence="2 4">
    <name type="scientific">Sulfuracidifex tepidarius</name>
    <dbReference type="NCBI Taxonomy" id="1294262"/>
    <lineage>
        <taxon>Archaea</taxon>
        <taxon>Thermoproteota</taxon>
        <taxon>Thermoprotei</taxon>
        <taxon>Sulfolobales</taxon>
        <taxon>Sulfolobaceae</taxon>
        <taxon>Sulfuracidifex</taxon>
    </lineage>
</organism>
<reference evidence="2 4" key="2">
    <citation type="journal article" date="2020" name="Int. J. Syst. Evol. Microbiol.">
        <title>Sulfuracidifex tepidarius gen. nov., sp. nov. and transfer of Sulfolobus metallicus Huber and Stetter 1992 to the genus Sulfuracidifex as Sulfuracidifex metallicus comb. nov.</title>
        <authorList>
            <person name="Itoh T."/>
            <person name="Miura T."/>
            <person name="Sakai H.D."/>
            <person name="Kato S."/>
            <person name="Ohkuma M."/>
            <person name="Takashina T."/>
        </authorList>
    </citation>
    <scope>NUCLEOTIDE SEQUENCE [LARGE SCALE GENOMIC DNA]</scope>
    <source>
        <strain evidence="2 4">IC-006</strain>
        <strain evidence="3">IC-007</strain>
    </source>
</reference>
<feature type="transmembrane region" description="Helical" evidence="1">
    <location>
        <begin position="25"/>
        <end position="44"/>
    </location>
</feature>
<accession>A0A510DS89</accession>
<evidence type="ECO:0000313" key="5">
    <source>
        <dbReference type="Proteomes" id="UP000325030"/>
    </source>
</evidence>
<dbReference type="Proteomes" id="UP000325030">
    <property type="component" value="Chromosome"/>
</dbReference>
<dbReference type="Proteomes" id="UP000322983">
    <property type="component" value="Chromosome"/>
</dbReference>
<keyword evidence="1" id="KW-0812">Transmembrane</keyword>
<sequence length="189" mass="21696">MIEDLMRFAESKEIARKLLIKKIKLSIGLVYLLTSFYSSLYFGMSFESEAFSVTMSLIFISLIITTAYSFFKIRDSYKLILKMEKIDGNDMEEGLRNSLYFLIAVNVVSVFTIINPIERSFLIMSLAETWALYTIVGLKIRARLVDYVLLISPLFISFSLICAYSLIGFSLVWASIGIKMVIHSWKKVE</sequence>
<dbReference type="KEGG" id="step:IC006_0333"/>
<keyword evidence="1" id="KW-0472">Membrane</keyword>
<accession>A0A510E019</accession>
<keyword evidence="1" id="KW-1133">Transmembrane helix</keyword>
<evidence type="ECO:0000313" key="3">
    <source>
        <dbReference type="EMBL" id="BBG25812.1"/>
    </source>
</evidence>
<dbReference type="EMBL" id="AP018929">
    <property type="protein sequence ID" value="BBG23049.1"/>
    <property type="molecule type" value="Genomic_DNA"/>
</dbReference>
<dbReference type="GeneID" id="41716813"/>
<proteinExistence type="predicted"/>
<feature type="transmembrane region" description="Helical" evidence="1">
    <location>
        <begin position="50"/>
        <end position="73"/>
    </location>
</feature>
<protein>
    <submittedName>
        <fullName evidence="2">Uncharacterized protein</fullName>
    </submittedName>
</protein>
<name>A0A510DS89_9CREN</name>
<dbReference type="EMBL" id="AP018930">
    <property type="protein sequence ID" value="BBG25812.1"/>
    <property type="molecule type" value="Genomic_DNA"/>
</dbReference>
<feature type="transmembrane region" description="Helical" evidence="1">
    <location>
        <begin position="147"/>
        <end position="176"/>
    </location>
</feature>
<keyword evidence="4" id="KW-1185">Reference proteome</keyword>
<evidence type="ECO:0000256" key="1">
    <source>
        <dbReference type="SAM" id="Phobius"/>
    </source>
</evidence>